<keyword evidence="2" id="KW-0732">Signal</keyword>
<dbReference type="OrthoDB" id="4138492at2759"/>
<dbReference type="InParanoid" id="A0A165Z835"/>
<dbReference type="SUPFAM" id="SSF48208">
    <property type="entry name" value="Six-hairpin glycosidases"/>
    <property type="match status" value="1"/>
</dbReference>
<dbReference type="InterPro" id="IPR010905">
    <property type="entry name" value="Glyco_hydro_88"/>
</dbReference>
<dbReference type="AlphaFoldDB" id="A0A165Z835"/>
<feature type="signal peptide" evidence="2">
    <location>
        <begin position="1"/>
        <end position="17"/>
    </location>
</feature>
<organism evidence="3 4">
    <name type="scientific">Exidia glandulosa HHB12029</name>
    <dbReference type="NCBI Taxonomy" id="1314781"/>
    <lineage>
        <taxon>Eukaryota</taxon>
        <taxon>Fungi</taxon>
        <taxon>Dikarya</taxon>
        <taxon>Basidiomycota</taxon>
        <taxon>Agaricomycotina</taxon>
        <taxon>Agaricomycetes</taxon>
        <taxon>Auriculariales</taxon>
        <taxon>Exidiaceae</taxon>
        <taxon>Exidia</taxon>
    </lineage>
</organism>
<dbReference type="InterPro" id="IPR012341">
    <property type="entry name" value="6hp_glycosidase-like_sf"/>
</dbReference>
<dbReference type="Proteomes" id="UP000077266">
    <property type="component" value="Unassembled WGS sequence"/>
</dbReference>
<evidence type="ECO:0000313" key="3">
    <source>
        <dbReference type="EMBL" id="KZV80249.1"/>
    </source>
</evidence>
<dbReference type="PANTHER" id="PTHR41814">
    <property type="entry name" value="EXPRESSED PROTEIN"/>
    <property type="match status" value="1"/>
</dbReference>
<name>A0A165Z835_EXIGL</name>
<dbReference type="Pfam" id="PF07470">
    <property type="entry name" value="Glyco_hydro_88"/>
    <property type="match status" value="1"/>
</dbReference>
<dbReference type="GO" id="GO:0005975">
    <property type="term" value="P:carbohydrate metabolic process"/>
    <property type="evidence" value="ECO:0007669"/>
    <property type="project" value="InterPro"/>
</dbReference>
<keyword evidence="4" id="KW-1185">Reference proteome</keyword>
<dbReference type="GO" id="GO:0016787">
    <property type="term" value="F:hydrolase activity"/>
    <property type="evidence" value="ECO:0007669"/>
    <property type="project" value="UniProtKB-KW"/>
</dbReference>
<dbReference type="Gene3D" id="1.50.10.10">
    <property type="match status" value="1"/>
</dbReference>
<evidence type="ECO:0000256" key="2">
    <source>
        <dbReference type="SAM" id="SignalP"/>
    </source>
</evidence>
<dbReference type="STRING" id="1314781.A0A165Z835"/>
<protein>
    <recommendedName>
        <fullName evidence="5">Six-hairpin glycosidase</fullName>
    </recommendedName>
</protein>
<proteinExistence type="predicted"/>
<keyword evidence="1" id="KW-0378">Hydrolase</keyword>
<evidence type="ECO:0000256" key="1">
    <source>
        <dbReference type="ARBA" id="ARBA00022801"/>
    </source>
</evidence>
<accession>A0A165Z835</accession>
<gene>
    <name evidence="3" type="ORF">EXIGLDRAFT_781204</name>
</gene>
<dbReference type="PANTHER" id="PTHR41814:SF1">
    <property type="entry name" value="CELLULASE"/>
    <property type="match status" value="1"/>
</dbReference>
<sequence length="387" mass="41935">MRGLSLSFLSLLSVAAAAPSSSDKKLFNSALTKIQNLRGAFEGSIRTSWEQGTASQAILEWDYPEYTVFGSSPFKSSGRLPVSALNYAISAIVRQSDDGRLSQLINDGLDGASLDGASSAPTVVLGMITHASRKEYYATAAEKQLNLILTNVPRTSTGAISHRMDTKQYWADAVYMGFPFLAYYGVVTNNQSLVQEAYDQCRLYRDALLRDGPHGPAWGHLYSDDAKAWYDGGIWLTGNAWAAKGIIQVAATIAKSPYAEEMSSQLTDLKFWVQEILDGVFPALNSAGLLPDYVQGGVDFGDGAASAALASIAYRAATAWPEQFGANYTKTADTIRKAIFNGIDELGLINPYVDPLHWDAVGVLSTEGQSFGLMLFAAWRDYLGIRL</sequence>
<dbReference type="InterPro" id="IPR008928">
    <property type="entry name" value="6-hairpin_glycosidase_sf"/>
</dbReference>
<reference evidence="3 4" key="1">
    <citation type="journal article" date="2016" name="Mol. Biol. Evol.">
        <title>Comparative Genomics of Early-Diverging Mushroom-Forming Fungi Provides Insights into the Origins of Lignocellulose Decay Capabilities.</title>
        <authorList>
            <person name="Nagy L.G."/>
            <person name="Riley R."/>
            <person name="Tritt A."/>
            <person name="Adam C."/>
            <person name="Daum C."/>
            <person name="Floudas D."/>
            <person name="Sun H."/>
            <person name="Yadav J.S."/>
            <person name="Pangilinan J."/>
            <person name="Larsson K.H."/>
            <person name="Matsuura K."/>
            <person name="Barry K."/>
            <person name="Labutti K."/>
            <person name="Kuo R."/>
            <person name="Ohm R.A."/>
            <person name="Bhattacharya S.S."/>
            <person name="Shirouzu T."/>
            <person name="Yoshinaga Y."/>
            <person name="Martin F.M."/>
            <person name="Grigoriev I.V."/>
            <person name="Hibbett D.S."/>
        </authorList>
    </citation>
    <scope>NUCLEOTIDE SEQUENCE [LARGE SCALE GENOMIC DNA]</scope>
    <source>
        <strain evidence="3 4">HHB12029</strain>
    </source>
</reference>
<feature type="chain" id="PRO_5007869852" description="Six-hairpin glycosidase" evidence="2">
    <location>
        <begin position="18"/>
        <end position="387"/>
    </location>
</feature>
<evidence type="ECO:0008006" key="5">
    <source>
        <dbReference type="Google" id="ProtNLM"/>
    </source>
</evidence>
<dbReference type="EMBL" id="KV426503">
    <property type="protein sequence ID" value="KZV80249.1"/>
    <property type="molecule type" value="Genomic_DNA"/>
</dbReference>
<evidence type="ECO:0000313" key="4">
    <source>
        <dbReference type="Proteomes" id="UP000077266"/>
    </source>
</evidence>